<proteinExistence type="predicted"/>
<dbReference type="AlphaFoldDB" id="A0A0P8DVA4"/>
<protein>
    <submittedName>
        <fullName evidence="1">Uncharacterized protein</fullName>
    </submittedName>
</protein>
<reference evidence="1 2" key="1">
    <citation type="submission" date="2015-09" db="EMBL/GenBank/DDBJ databases">
        <title>A metagenomics-based metabolic model of nitrate-dependent anaerobic oxidation of methane by Methanoperedens-like archaea.</title>
        <authorList>
            <person name="Arshad A."/>
            <person name="Speth D.R."/>
            <person name="De Graaf R.M."/>
            <person name="Op Den Camp H.J."/>
            <person name="Jetten M.S."/>
            <person name="Welte C.U."/>
        </authorList>
    </citation>
    <scope>NUCLEOTIDE SEQUENCE [LARGE SCALE GENOMIC DNA]</scope>
</reference>
<comment type="caution">
    <text evidence="1">The sequence shown here is derived from an EMBL/GenBank/DDBJ whole genome shotgun (WGS) entry which is preliminary data.</text>
</comment>
<organism evidence="1 2">
    <name type="scientific">Candidatus Methanoperedens nitratireducens</name>
    <dbReference type="NCBI Taxonomy" id="1392998"/>
    <lineage>
        <taxon>Archaea</taxon>
        <taxon>Methanobacteriati</taxon>
        <taxon>Methanobacteriota</taxon>
        <taxon>Stenosarchaea group</taxon>
        <taxon>Methanomicrobia</taxon>
        <taxon>Methanosarcinales</taxon>
        <taxon>ANME-2 cluster</taxon>
        <taxon>Candidatus Methanoperedentaceae</taxon>
        <taxon>Candidatus Methanoperedens</taxon>
    </lineage>
</organism>
<name>A0A0P8DVA4_9EURY</name>
<dbReference type="Proteomes" id="UP000050360">
    <property type="component" value="Unassembled WGS sequence"/>
</dbReference>
<accession>A0A0P8DVA4</accession>
<sequence>MRAAKKNINGGIKNMKSKGMQLGALLAAMLLLSMAFVPAASAQGAPENKDKKIIEIKQLKPEAGSEVILDSLQATKWSDGSVKISGSGEKQVGAPAQYFHWEVNISKGTYKTTKLAVADLRETTPIITNVEINNGKSKSIPDESAAMTTGQHSATVLVVTDDPPGEDLAKTTHQLTWTINTDGTVDFNWRTSGCWAANPSSLDTHWFVDSCNFLGSVTYSSGRTSLSSEVNSKFHNYDWGFDSWVTYAEHWSKIQGRNDSWYDYWWDTTHSGEDWFLLDGDVYAS</sequence>
<gene>
    <name evidence="1" type="ORF">MPEBLZ_04010</name>
</gene>
<evidence type="ECO:0000313" key="1">
    <source>
        <dbReference type="EMBL" id="KPQ41435.1"/>
    </source>
</evidence>
<dbReference type="EMBL" id="LKCM01000360">
    <property type="protein sequence ID" value="KPQ41435.1"/>
    <property type="molecule type" value="Genomic_DNA"/>
</dbReference>
<evidence type="ECO:0000313" key="2">
    <source>
        <dbReference type="Proteomes" id="UP000050360"/>
    </source>
</evidence>